<evidence type="ECO:0000313" key="9">
    <source>
        <dbReference type="EMBL" id="AXF56528.1"/>
    </source>
</evidence>
<dbReference type="GO" id="GO:0005524">
    <property type="term" value="F:ATP binding"/>
    <property type="evidence" value="ECO:0007669"/>
    <property type="project" value="UniProtKB-UniRule"/>
</dbReference>
<dbReference type="AlphaFoldDB" id="A0A345BZZ7"/>
<dbReference type="EMBL" id="CP031092">
    <property type="protein sequence ID" value="AXF56528.1"/>
    <property type="molecule type" value="Genomic_DNA"/>
</dbReference>
<evidence type="ECO:0000256" key="3">
    <source>
        <dbReference type="PROSITE-ProRule" id="PRU00409"/>
    </source>
</evidence>
<keyword evidence="6" id="KW-0175">Coiled coil</keyword>
<dbReference type="PANTHER" id="PTHR21621">
    <property type="entry name" value="RIBOSOMAL PROTEIN S6 MODIFICATION PROTEIN"/>
    <property type="match status" value="1"/>
</dbReference>
<dbReference type="Gene3D" id="3.30.70.100">
    <property type="match status" value="1"/>
</dbReference>
<dbReference type="PANTHER" id="PTHR21621:SF0">
    <property type="entry name" value="BETA-CITRYLGLUTAMATE SYNTHASE B-RELATED"/>
    <property type="match status" value="1"/>
</dbReference>
<evidence type="ECO:0000256" key="6">
    <source>
        <dbReference type="SAM" id="Coils"/>
    </source>
</evidence>
<dbReference type="InterPro" id="IPR036046">
    <property type="entry name" value="Acylphosphatase-like_dom_sf"/>
</dbReference>
<comment type="caution">
    <text evidence="4">Lacks conserved residue(s) required for the propagation of feature annotation.</text>
</comment>
<comment type="similarity">
    <text evidence="5">Belongs to the acylphosphatase family.</text>
</comment>
<dbReference type="KEGG" id="rue:DT065_11170"/>
<dbReference type="PROSITE" id="PS50975">
    <property type="entry name" value="ATP_GRASP"/>
    <property type="match status" value="1"/>
</dbReference>
<evidence type="ECO:0000256" key="5">
    <source>
        <dbReference type="RuleBase" id="RU004168"/>
    </source>
</evidence>
<dbReference type="SUPFAM" id="SSF56059">
    <property type="entry name" value="Glutathione synthetase ATP-binding domain-like"/>
    <property type="match status" value="1"/>
</dbReference>
<dbReference type="InterPro" id="IPR003806">
    <property type="entry name" value="ATP-grasp_PylC-type"/>
</dbReference>
<evidence type="ECO:0000259" key="8">
    <source>
        <dbReference type="PROSITE" id="PS51160"/>
    </source>
</evidence>
<keyword evidence="10" id="KW-1185">Reference proteome</keyword>
<dbReference type="InterPro" id="IPR001792">
    <property type="entry name" value="Acylphosphatase-like_dom"/>
</dbReference>
<feature type="domain" description="Acylphosphatase-like" evidence="8">
    <location>
        <begin position="396"/>
        <end position="483"/>
    </location>
</feature>
<dbReference type="InterPro" id="IPR005479">
    <property type="entry name" value="CPAse_ATP-bd"/>
</dbReference>
<dbReference type="GO" id="GO:0018169">
    <property type="term" value="F:ribosomal S6-glutamic acid ligase activity"/>
    <property type="evidence" value="ECO:0007669"/>
    <property type="project" value="TreeGrafter"/>
</dbReference>
<dbReference type="SUPFAM" id="SSF54975">
    <property type="entry name" value="Acylphosphatase/BLUF domain-like"/>
    <property type="match status" value="1"/>
</dbReference>
<evidence type="ECO:0000313" key="10">
    <source>
        <dbReference type="Proteomes" id="UP000252100"/>
    </source>
</evidence>
<evidence type="ECO:0000256" key="2">
    <source>
        <dbReference type="ARBA" id="ARBA00032904"/>
    </source>
</evidence>
<keyword evidence="3" id="KW-0547">Nucleotide-binding</keyword>
<feature type="domain" description="ATP-grasp" evidence="7">
    <location>
        <begin position="100"/>
        <end position="352"/>
    </location>
</feature>
<evidence type="ECO:0000256" key="1">
    <source>
        <dbReference type="ARBA" id="ARBA00015991"/>
    </source>
</evidence>
<dbReference type="GO" id="GO:0005737">
    <property type="term" value="C:cytoplasm"/>
    <property type="evidence" value="ECO:0007669"/>
    <property type="project" value="TreeGrafter"/>
</dbReference>
<feature type="coiled-coil region" evidence="6">
    <location>
        <begin position="491"/>
        <end position="525"/>
    </location>
</feature>
<reference evidence="9 10" key="1">
    <citation type="journal article" date="2018" name="J. Microbiol.">
        <title>Salicibibacter kimchii gen. nov., sp. nov., a moderately halophilic and alkalitolerant bacterium in the family Bacillaceae, isolated from kimchi.</title>
        <authorList>
            <person name="Jang J.Y."/>
            <person name="Oh Y.J."/>
            <person name="Lim S.K."/>
            <person name="Park H.K."/>
            <person name="Lee C."/>
            <person name="Kim J.Y."/>
            <person name="Lee M.A."/>
            <person name="Choi H.J."/>
        </authorList>
    </citation>
    <scope>NUCLEOTIDE SEQUENCE [LARGE SCALE GENOMIC DNA]</scope>
    <source>
        <strain evidence="9 10">NKC1-1</strain>
    </source>
</reference>
<evidence type="ECO:0000259" key="7">
    <source>
        <dbReference type="PROSITE" id="PS50975"/>
    </source>
</evidence>
<dbReference type="Proteomes" id="UP000252100">
    <property type="component" value="Chromosome"/>
</dbReference>
<dbReference type="Pfam" id="PF02655">
    <property type="entry name" value="ATP-grasp_3"/>
    <property type="match status" value="1"/>
</dbReference>
<name>A0A345BZZ7_9BACI</name>
<dbReference type="PROSITE" id="PS00866">
    <property type="entry name" value="CPSASE_1"/>
    <property type="match status" value="1"/>
</dbReference>
<dbReference type="PROSITE" id="PS51160">
    <property type="entry name" value="ACYLPHOSPHATASE_3"/>
    <property type="match status" value="1"/>
</dbReference>
<dbReference type="Gene3D" id="3.30.470.20">
    <property type="entry name" value="ATP-grasp fold, B domain"/>
    <property type="match status" value="2"/>
</dbReference>
<organism evidence="9 10">
    <name type="scientific">Salicibibacter kimchii</name>
    <dbReference type="NCBI Taxonomy" id="2099786"/>
    <lineage>
        <taxon>Bacteria</taxon>
        <taxon>Bacillati</taxon>
        <taxon>Bacillota</taxon>
        <taxon>Bacilli</taxon>
        <taxon>Bacillales</taxon>
        <taxon>Bacillaceae</taxon>
        <taxon>Salicibibacter</taxon>
    </lineage>
</organism>
<dbReference type="Pfam" id="PF00708">
    <property type="entry name" value="Acylphosphatase"/>
    <property type="match status" value="1"/>
</dbReference>
<dbReference type="GO" id="GO:0046872">
    <property type="term" value="F:metal ion binding"/>
    <property type="evidence" value="ECO:0007669"/>
    <property type="project" value="InterPro"/>
</dbReference>
<sequence length="548" mass="62468">MSQAMGDLAVKNYNEHWLPHLNNAIPIESCKNKVSMYTIALEGWRRGLTLTFYTELDEYHKSQYRYSLASKDREHHFAGSKGDKITDEAFHICDDKALTYEWLSSAGVPVPKGKRFTEEIPEEEIVQYAKTTGFPLVLKPTNGSGGKGVIVNIQSVKTLKEAIFYVREELRFKEIIVEQYITGDEVRIFVLGDQLFSAVHRIPANVVGDGEHSLRTLIDMKNEERKNVPHLYDRPIKLDRQLYTTLRESGLTLDTVPKHGRRIFLKKTSNVSSGGDPVDVTDRLTPELREMAVQACQAVPGLAHCGLDMMVDWENNKGFVIELNTRPGIGSFLFPMEGKAEDIPKALIDDYFPETKEVQISQSNAYFDFKTIIDTLQNGAVAEVEVAPAPTGNLFAQKLIISGVIQDRNYHQWLRKQALQNNLSGYIKTLGSRDMEVLIAGTNKQDLETYKQVFTQRKDRHEDLQMQEEPWEAPIKIGFDIDSPQVEAAGLNQLEAQWQSLQEQMQAIQKEKSRLERQNIMIEQSSSWRITRPLRKTGNMMKKVFSIK</sequence>
<dbReference type="SMART" id="SM01209">
    <property type="entry name" value="GARS_A"/>
    <property type="match status" value="1"/>
</dbReference>
<dbReference type="GO" id="GO:0009432">
    <property type="term" value="P:SOS response"/>
    <property type="evidence" value="ECO:0007669"/>
    <property type="project" value="TreeGrafter"/>
</dbReference>
<protein>
    <recommendedName>
        <fullName evidence="1">Acylphosphatase</fullName>
    </recommendedName>
    <alternativeName>
        <fullName evidence="2">Acylphosphate phosphohydrolase</fullName>
    </alternativeName>
</protein>
<accession>A0A345BZZ7</accession>
<evidence type="ECO:0000256" key="4">
    <source>
        <dbReference type="PROSITE-ProRule" id="PRU00520"/>
    </source>
</evidence>
<gene>
    <name evidence="9" type="ORF">DT065_11170</name>
</gene>
<proteinExistence type="inferred from homology"/>
<keyword evidence="3" id="KW-0067">ATP-binding</keyword>
<dbReference type="InterPro" id="IPR011761">
    <property type="entry name" value="ATP-grasp"/>
</dbReference>